<evidence type="ECO:0000313" key="3">
    <source>
        <dbReference type="Proteomes" id="UP000734854"/>
    </source>
</evidence>
<protein>
    <recommendedName>
        <fullName evidence="1">Reverse transcriptase Ty1/copia-type domain-containing protein</fullName>
    </recommendedName>
</protein>
<gene>
    <name evidence="2" type="ORF">ZIOFF_050790</name>
</gene>
<evidence type="ECO:0000313" key="2">
    <source>
        <dbReference type="EMBL" id="KAG6489517.1"/>
    </source>
</evidence>
<feature type="domain" description="Reverse transcriptase Ty1/copia-type" evidence="1">
    <location>
        <begin position="128"/>
        <end position="194"/>
    </location>
</feature>
<dbReference type="AlphaFoldDB" id="A0A8J5FJF3"/>
<dbReference type="EMBL" id="JACMSC010000014">
    <property type="protein sequence ID" value="KAG6489517.1"/>
    <property type="molecule type" value="Genomic_DNA"/>
</dbReference>
<dbReference type="Pfam" id="PF07727">
    <property type="entry name" value="RVT_2"/>
    <property type="match status" value="1"/>
</dbReference>
<dbReference type="Proteomes" id="UP000734854">
    <property type="component" value="Unassembled WGS sequence"/>
</dbReference>
<comment type="caution">
    <text evidence="2">The sequence shown here is derived from an EMBL/GenBank/DDBJ whole genome shotgun (WGS) entry which is preliminary data.</text>
</comment>
<reference evidence="2 3" key="1">
    <citation type="submission" date="2020-08" db="EMBL/GenBank/DDBJ databases">
        <title>Plant Genome Project.</title>
        <authorList>
            <person name="Zhang R.-G."/>
        </authorList>
    </citation>
    <scope>NUCLEOTIDE SEQUENCE [LARGE SCALE GENOMIC DNA]</scope>
    <source>
        <tissue evidence="2">Rhizome</tissue>
    </source>
</reference>
<organism evidence="2 3">
    <name type="scientific">Zingiber officinale</name>
    <name type="common">Ginger</name>
    <name type="synonym">Amomum zingiber</name>
    <dbReference type="NCBI Taxonomy" id="94328"/>
    <lineage>
        <taxon>Eukaryota</taxon>
        <taxon>Viridiplantae</taxon>
        <taxon>Streptophyta</taxon>
        <taxon>Embryophyta</taxon>
        <taxon>Tracheophyta</taxon>
        <taxon>Spermatophyta</taxon>
        <taxon>Magnoliopsida</taxon>
        <taxon>Liliopsida</taxon>
        <taxon>Zingiberales</taxon>
        <taxon>Zingiberaceae</taxon>
        <taxon>Zingiber</taxon>
    </lineage>
</organism>
<evidence type="ECO:0000259" key="1">
    <source>
        <dbReference type="Pfam" id="PF07727"/>
    </source>
</evidence>
<proteinExistence type="predicted"/>
<dbReference type="InterPro" id="IPR013103">
    <property type="entry name" value="RVT_2"/>
</dbReference>
<sequence length="213" mass="23050">MDRPLILEHTGNGTDGLLGVPVGCTLAGVGNQLVPNLGHGARAEGGREQGCRRRCTAAFAVTVVELARVIRLHRVEWCGSDDTDNKMAIDGIRACRLLQKVDAGIGQLMETLLTARITDPPEILQRCDASSVDVVVCKLHIKFAIKDLGALSLFYGIEVRLTSNGLLLSQQKYVIDLLSKLNMLDSKLVYTPIAAGSRLTFHDGSSSFDTTKF</sequence>
<accession>A0A8J5FJF3</accession>
<name>A0A8J5FJF3_ZINOF</name>
<keyword evidence="3" id="KW-1185">Reference proteome</keyword>